<accession>A0ACA9LLA9</accession>
<keyword evidence="2" id="KW-1185">Reference proteome</keyword>
<organism evidence="1 2">
    <name type="scientific">Acaulospora colombiana</name>
    <dbReference type="NCBI Taxonomy" id="27376"/>
    <lineage>
        <taxon>Eukaryota</taxon>
        <taxon>Fungi</taxon>
        <taxon>Fungi incertae sedis</taxon>
        <taxon>Mucoromycota</taxon>
        <taxon>Glomeromycotina</taxon>
        <taxon>Glomeromycetes</taxon>
        <taxon>Diversisporales</taxon>
        <taxon>Acaulosporaceae</taxon>
        <taxon>Acaulospora</taxon>
    </lineage>
</organism>
<evidence type="ECO:0000313" key="1">
    <source>
        <dbReference type="EMBL" id="CAG8532822.1"/>
    </source>
</evidence>
<dbReference type="Proteomes" id="UP000789525">
    <property type="component" value="Unassembled WGS sequence"/>
</dbReference>
<name>A0ACA9LLA9_9GLOM</name>
<sequence length="228" mass="25489">MTIEVMIVAVKRSMDALGALFFFMVTSVVLFSTLLYFAERGTWDQQRNMFVDSRGHPSIPSAFWFVMVTITTTGYGDMVPTTFVGKLIAFPAMMCGILLIALPSIIVGRNFTLVWEAMRQYRRMNSNTREQISNDDTSGEEGPDFRISFESTTSYAPQASRGYSSTNDDLAASQDALLEQMLKLMKISQQNQAALEKIQEALEQNGIKLSTTPDKIIIPERSAAYETS</sequence>
<gene>
    <name evidence="1" type="ORF">ACOLOM_LOCUS4145</name>
</gene>
<evidence type="ECO:0000313" key="2">
    <source>
        <dbReference type="Proteomes" id="UP000789525"/>
    </source>
</evidence>
<comment type="caution">
    <text evidence="1">The sequence shown here is derived from an EMBL/GenBank/DDBJ whole genome shotgun (WGS) entry which is preliminary data.</text>
</comment>
<reference evidence="1" key="1">
    <citation type="submission" date="2021-06" db="EMBL/GenBank/DDBJ databases">
        <authorList>
            <person name="Kallberg Y."/>
            <person name="Tangrot J."/>
            <person name="Rosling A."/>
        </authorList>
    </citation>
    <scope>NUCLEOTIDE SEQUENCE</scope>
    <source>
        <strain evidence="1">CL356</strain>
    </source>
</reference>
<dbReference type="EMBL" id="CAJVPT010006606">
    <property type="protein sequence ID" value="CAG8532822.1"/>
    <property type="molecule type" value="Genomic_DNA"/>
</dbReference>
<proteinExistence type="predicted"/>
<protein>
    <submittedName>
        <fullName evidence="1">5487_t:CDS:1</fullName>
    </submittedName>
</protein>